<sequence length="101" mass="10407">MEPDKPASKPNHVLRNNLLLVVGMAAVLGVLTPATDGGSAFLFAALYGGQVFLNLILGVIRLVKSTPGQSAAPYFLSALLVLLIGFGACSVMVLGSLGNMH</sequence>
<gene>
    <name evidence="2" type="ORF">IC231_14250</name>
</gene>
<feature type="transmembrane region" description="Helical" evidence="1">
    <location>
        <begin position="40"/>
        <end position="63"/>
    </location>
</feature>
<evidence type="ECO:0000313" key="3">
    <source>
        <dbReference type="Proteomes" id="UP000642468"/>
    </source>
</evidence>
<proteinExistence type="predicted"/>
<accession>A0ABR8JJF3</accession>
<keyword evidence="1" id="KW-0472">Membrane</keyword>
<comment type="caution">
    <text evidence="2">The sequence shown here is derived from an EMBL/GenBank/DDBJ whole genome shotgun (WGS) entry which is preliminary data.</text>
</comment>
<evidence type="ECO:0000256" key="1">
    <source>
        <dbReference type="SAM" id="Phobius"/>
    </source>
</evidence>
<feature type="transmembrane region" description="Helical" evidence="1">
    <location>
        <begin position="12"/>
        <end position="34"/>
    </location>
</feature>
<dbReference type="RefSeq" id="WP_190785180.1">
    <property type="nucleotide sequence ID" value="NZ_JACWZZ010000003.1"/>
</dbReference>
<keyword evidence="1" id="KW-0812">Transmembrane</keyword>
<dbReference type="Proteomes" id="UP000642468">
    <property type="component" value="Unassembled WGS sequence"/>
</dbReference>
<reference evidence="2 3" key="1">
    <citation type="submission" date="2020-09" db="EMBL/GenBank/DDBJ databases">
        <authorList>
            <person name="Kim M.K."/>
        </authorList>
    </citation>
    <scope>NUCLEOTIDE SEQUENCE [LARGE SCALE GENOMIC DNA]</scope>
    <source>
        <strain evidence="2 3">BT646</strain>
    </source>
</reference>
<keyword evidence="1" id="KW-1133">Transmembrane helix</keyword>
<feature type="transmembrane region" description="Helical" evidence="1">
    <location>
        <begin position="75"/>
        <end position="97"/>
    </location>
</feature>
<organism evidence="2 3">
    <name type="scientific">Hymenobacter duratus</name>
    <dbReference type="NCBI Taxonomy" id="2771356"/>
    <lineage>
        <taxon>Bacteria</taxon>
        <taxon>Pseudomonadati</taxon>
        <taxon>Bacteroidota</taxon>
        <taxon>Cytophagia</taxon>
        <taxon>Cytophagales</taxon>
        <taxon>Hymenobacteraceae</taxon>
        <taxon>Hymenobacter</taxon>
    </lineage>
</organism>
<keyword evidence="3" id="KW-1185">Reference proteome</keyword>
<evidence type="ECO:0000313" key="2">
    <source>
        <dbReference type="EMBL" id="MBD2716202.1"/>
    </source>
</evidence>
<dbReference type="EMBL" id="JACWZZ010000003">
    <property type="protein sequence ID" value="MBD2716202.1"/>
    <property type="molecule type" value="Genomic_DNA"/>
</dbReference>
<protein>
    <submittedName>
        <fullName evidence="2">Uncharacterized protein</fullName>
    </submittedName>
</protein>
<name>A0ABR8JJF3_9BACT</name>